<dbReference type="EMBL" id="VVYY01000009">
    <property type="protein sequence ID" value="KAA5397433.1"/>
    <property type="molecule type" value="Genomic_DNA"/>
</dbReference>
<dbReference type="Proteomes" id="UP000441162">
    <property type="component" value="Unassembled WGS sequence"/>
</dbReference>
<dbReference type="PROSITE" id="PS51257">
    <property type="entry name" value="PROKAR_LIPOPROTEIN"/>
    <property type="match status" value="1"/>
</dbReference>
<evidence type="ECO:0000256" key="1">
    <source>
        <dbReference type="SAM" id="MobiDB-lite"/>
    </source>
</evidence>
<sequence length="333" mass="36603">MVDNQEKRKKMKKTRYAILVLLSSLLTLVGCSRREILNDYPVTGINIRLNWEGVTDRLPEGVRIIFYPKDGQGRKIDTYLPAKGGEIKVPPGHYSAVIYNYDTEVVQIKDEGSYETIMACTGNCTGLGAEETKDMVWGPDNFYVATLDDVEIGKEEELPTLEVKPKSVVTTYTFSIKTEGLKNVASILGSVSGMAECYHLGKGASLCRFAPIYCETSKGNGAIKGSFTCFGHPKLTQARADITQFLNLIIVKVDGSKQEAKVEITEAVKPPEDKDEPGEGDEKPQEPEIEIELPDDEKIVVDDVEIPPDESGGGFDGNVSDWDDETNVELPVG</sequence>
<reference evidence="4 5" key="1">
    <citation type="journal article" date="2019" name="Nat. Med.">
        <title>A library of human gut bacterial isolates paired with longitudinal multiomics data enables mechanistic microbiome research.</title>
        <authorList>
            <person name="Poyet M."/>
            <person name="Groussin M."/>
            <person name="Gibbons S.M."/>
            <person name="Avila-Pacheco J."/>
            <person name="Jiang X."/>
            <person name="Kearney S.M."/>
            <person name="Perrotta A.R."/>
            <person name="Berdy B."/>
            <person name="Zhao S."/>
            <person name="Lieberman T.D."/>
            <person name="Swanson P.K."/>
            <person name="Smith M."/>
            <person name="Roesemann S."/>
            <person name="Alexander J.E."/>
            <person name="Rich S.A."/>
            <person name="Livny J."/>
            <person name="Vlamakis H."/>
            <person name="Clish C."/>
            <person name="Bullock K."/>
            <person name="Deik A."/>
            <person name="Scott J."/>
            <person name="Pierce K.A."/>
            <person name="Xavier R.J."/>
            <person name="Alm E.J."/>
        </authorList>
    </citation>
    <scope>NUCLEOTIDE SEQUENCE [LARGE SCALE GENOMIC DNA]</scope>
    <source>
        <strain evidence="2 5">BIOML-A1</strain>
        <strain evidence="3 4">BIOML-A4</strain>
    </source>
</reference>
<dbReference type="AlphaFoldDB" id="A0A4Q5HQY4"/>
<dbReference type="Proteomes" id="UP000481616">
    <property type="component" value="Unassembled WGS sequence"/>
</dbReference>
<comment type="caution">
    <text evidence="3">The sequence shown here is derived from an EMBL/GenBank/DDBJ whole genome shotgun (WGS) entry which is preliminary data.</text>
</comment>
<feature type="region of interest" description="Disordered" evidence="1">
    <location>
        <begin position="262"/>
        <end position="333"/>
    </location>
</feature>
<accession>A0A4Q5HQY4</accession>
<name>A0A4Q5HQY4_9BACT</name>
<gene>
    <name evidence="3" type="ORF">F2Y51_12480</name>
    <name evidence="2" type="ORF">F2Y58_11975</name>
</gene>
<dbReference type="RefSeq" id="WP_118440261.1">
    <property type="nucleotide sequence ID" value="NZ_JAQERG010000015.1"/>
</dbReference>
<evidence type="ECO:0000313" key="4">
    <source>
        <dbReference type="Proteomes" id="UP000441162"/>
    </source>
</evidence>
<evidence type="ECO:0000313" key="3">
    <source>
        <dbReference type="EMBL" id="KAA5404786.1"/>
    </source>
</evidence>
<evidence type="ECO:0000313" key="5">
    <source>
        <dbReference type="Proteomes" id="UP000481616"/>
    </source>
</evidence>
<organism evidence="3 4">
    <name type="scientific">Phocaeicola dorei</name>
    <dbReference type="NCBI Taxonomy" id="357276"/>
    <lineage>
        <taxon>Bacteria</taxon>
        <taxon>Pseudomonadati</taxon>
        <taxon>Bacteroidota</taxon>
        <taxon>Bacteroidia</taxon>
        <taxon>Bacteroidales</taxon>
        <taxon>Bacteroidaceae</taxon>
        <taxon>Phocaeicola</taxon>
    </lineage>
</organism>
<feature type="compositionally biased region" description="Basic and acidic residues" evidence="1">
    <location>
        <begin position="262"/>
        <end position="272"/>
    </location>
</feature>
<proteinExistence type="predicted"/>
<dbReference type="Pfam" id="PF17145">
    <property type="entry name" value="DUF5119"/>
    <property type="match status" value="1"/>
</dbReference>
<protein>
    <submittedName>
        <fullName evidence="3">DUF5119 domain-containing protein</fullName>
    </submittedName>
</protein>
<dbReference type="EMBL" id="VVZA01000009">
    <property type="protein sequence ID" value="KAA5404786.1"/>
    <property type="molecule type" value="Genomic_DNA"/>
</dbReference>
<dbReference type="InterPro" id="IPR033410">
    <property type="entry name" value="DUF5119"/>
</dbReference>
<evidence type="ECO:0000313" key="2">
    <source>
        <dbReference type="EMBL" id="KAA5397433.1"/>
    </source>
</evidence>